<dbReference type="Pfam" id="PF18347">
    <property type="entry name" value="DUF5606"/>
    <property type="match status" value="1"/>
</dbReference>
<dbReference type="Proteomes" id="UP000290545">
    <property type="component" value="Unassembled WGS sequence"/>
</dbReference>
<dbReference type="Gene3D" id="1.10.10.1650">
    <property type="match status" value="1"/>
</dbReference>
<keyword evidence="5" id="KW-1185">Reference proteome</keyword>
<dbReference type="InterPro" id="IPR049281">
    <property type="entry name" value="BVU_3817-like_C_sf"/>
</dbReference>
<dbReference type="OrthoDB" id="675198at2"/>
<proteinExistence type="predicted"/>
<evidence type="ECO:0000259" key="3">
    <source>
        <dbReference type="Pfam" id="PF21186"/>
    </source>
</evidence>
<evidence type="ECO:0000313" key="5">
    <source>
        <dbReference type="Proteomes" id="UP000290545"/>
    </source>
</evidence>
<dbReference type="AlphaFoldDB" id="A0A4V1MA39"/>
<evidence type="ECO:0000259" key="2">
    <source>
        <dbReference type="Pfam" id="PF18347"/>
    </source>
</evidence>
<feature type="domain" description="DUF6852" evidence="3">
    <location>
        <begin position="52"/>
        <end position="117"/>
    </location>
</feature>
<evidence type="ECO:0000313" key="4">
    <source>
        <dbReference type="EMBL" id="RXK83834.1"/>
    </source>
</evidence>
<dbReference type="Gene3D" id="2.30.30.730">
    <property type="match status" value="1"/>
</dbReference>
<dbReference type="RefSeq" id="WP_129004886.1">
    <property type="nucleotide sequence ID" value="NZ_SDHZ01000002.1"/>
</dbReference>
<dbReference type="InterPro" id="IPR049282">
    <property type="entry name" value="BVU_3817_N_sf"/>
</dbReference>
<reference evidence="4 5" key="1">
    <citation type="submission" date="2019-01" db="EMBL/GenBank/DDBJ databases">
        <title>Filimonas sp. strain TTM-71.</title>
        <authorList>
            <person name="Chen W.-M."/>
        </authorList>
    </citation>
    <scope>NUCLEOTIDE SEQUENCE [LARGE SCALE GENOMIC DNA]</scope>
    <source>
        <strain evidence="4 5">TTM-71</strain>
    </source>
</reference>
<protein>
    <submittedName>
        <fullName evidence="4">Uncharacterized protein</fullName>
    </submittedName>
</protein>
<feature type="compositionally biased region" description="Basic residues" evidence="1">
    <location>
        <begin position="180"/>
        <end position="191"/>
    </location>
</feature>
<comment type="caution">
    <text evidence="4">The sequence shown here is derived from an EMBL/GenBank/DDBJ whole genome shotgun (WGS) entry which is preliminary data.</text>
</comment>
<feature type="compositionally biased region" description="Low complexity" evidence="1">
    <location>
        <begin position="140"/>
        <end position="152"/>
    </location>
</feature>
<feature type="region of interest" description="Disordered" evidence="1">
    <location>
        <begin position="132"/>
        <end position="191"/>
    </location>
</feature>
<gene>
    <name evidence="4" type="ORF">ESB13_17335</name>
</gene>
<feature type="compositionally biased region" description="Low complexity" evidence="1">
    <location>
        <begin position="160"/>
        <end position="176"/>
    </location>
</feature>
<dbReference type="InterPro" id="IPR041218">
    <property type="entry name" value="DUF5606"/>
</dbReference>
<organism evidence="4 5">
    <name type="scientific">Filimonas effusa</name>
    <dbReference type="NCBI Taxonomy" id="2508721"/>
    <lineage>
        <taxon>Bacteria</taxon>
        <taxon>Pseudomonadati</taxon>
        <taxon>Bacteroidota</taxon>
        <taxon>Chitinophagia</taxon>
        <taxon>Chitinophagales</taxon>
        <taxon>Chitinophagaceae</taxon>
        <taxon>Filimonas</taxon>
    </lineage>
</organism>
<dbReference type="InterPro" id="IPR049280">
    <property type="entry name" value="DUF6852"/>
</dbReference>
<evidence type="ECO:0000256" key="1">
    <source>
        <dbReference type="SAM" id="MobiDB-lite"/>
    </source>
</evidence>
<dbReference type="Pfam" id="PF21186">
    <property type="entry name" value="DUF6852"/>
    <property type="match status" value="1"/>
</dbReference>
<name>A0A4V1MA39_9BACT</name>
<accession>A0A4V1MA39</accession>
<dbReference type="EMBL" id="SDHZ01000002">
    <property type="protein sequence ID" value="RXK83834.1"/>
    <property type="molecule type" value="Genomic_DNA"/>
</dbReference>
<feature type="domain" description="DUF5606" evidence="2">
    <location>
        <begin position="5"/>
        <end position="47"/>
    </location>
</feature>
<sequence>MEYSRIISITGLSGLFELVGSKADGAIVRSLEDKSTKFVSSRIHSFSHLESIEVYTVRDNVNLVELFQAMNASGEALPSEKDPAAVKAYFQKVYGDMDFDRVYGSDMKKMVKWFAILKKNDVEFKLREEEEELVEEEVAEPVAVEEAPAPKAKATKAKAAKAAPAAEAEAGEAAAEAPKKRAPRKKKTEEE</sequence>